<evidence type="ECO:0008006" key="2">
    <source>
        <dbReference type="Google" id="ProtNLM"/>
    </source>
</evidence>
<organism evidence="1">
    <name type="scientific">Candidatus Kentrum sp. FW</name>
    <dbReference type="NCBI Taxonomy" id="2126338"/>
    <lineage>
        <taxon>Bacteria</taxon>
        <taxon>Pseudomonadati</taxon>
        <taxon>Pseudomonadota</taxon>
        <taxon>Gammaproteobacteria</taxon>
        <taxon>Candidatus Kentrum</taxon>
    </lineage>
</organism>
<protein>
    <recommendedName>
        <fullName evidence="2">Type I restriction enzyme R protein N terminus (HSDR_N)</fullName>
    </recommendedName>
</protein>
<dbReference type="EMBL" id="CAADEW010000026">
    <property type="protein sequence ID" value="VFJ50145.1"/>
    <property type="molecule type" value="Genomic_DNA"/>
</dbReference>
<reference evidence="1" key="1">
    <citation type="submission" date="2019-02" db="EMBL/GenBank/DDBJ databases">
        <authorList>
            <person name="Gruber-Vodicka R. H."/>
            <person name="Seah K. B. B."/>
        </authorList>
    </citation>
    <scope>NUCLEOTIDE SEQUENCE</scope>
    <source>
        <strain evidence="1">BECK_BZ15</strain>
    </source>
</reference>
<sequence length="206" mass="24157">MAFSEYQTIEDVLEKYPLEISNEPFVEVSEIALPDLFLDNLNFALARKTTRDNEFFLAENFIYPFLQLVWKRHENLRIWSHHTLRYDDDLSGEPDYFVSYWPGGVVQSLISMPMLAVVEAKKQDFDKGWGQCLAEMIACQKINNNENLTIYGIVSTGLLWEFGRLQRSKFTQNTISYSLSNPMILAGILDKLFEHCEREAVEYWRY</sequence>
<dbReference type="AlphaFoldDB" id="A0A450SCQ0"/>
<name>A0A450SCQ0_9GAMM</name>
<evidence type="ECO:0000313" key="1">
    <source>
        <dbReference type="EMBL" id="VFJ50145.1"/>
    </source>
</evidence>
<accession>A0A450SCQ0</accession>
<proteinExistence type="predicted"/>
<gene>
    <name evidence="1" type="ORF">BECKFW1821A_GA0114235_10269</name>
</gene>